<proteinExistence type="predicted"/>
<accession>A0AA37UWQ6</accession>
<protein>
    <recommendedName>
        <fullName evidence="4">DUF559 domain-containing protein</fullName>
    </recommendedName>
</protein>
<organism evidence="2 3">
    <name type="scientific">Litorihabitans aurantiacus</name>
    <dbReference type="NCBI Taxonomy" id="1930061"/>
    <lineage>
        <taxon>Bacteria</taxon>
        <taxon>Bacillati</taxon>
        <taxon>Actinomycetota</taxon>
        <taxon>Actinomycetes</taxon>
        <taxon>Micrococcales</taxon>
        <taxon>Beutenbergiaceae</taxon>
        <taxon>Litorihabitans</taxon>
    </lineage>
</organism>
<dbReference type="Proteomes" id="UP001157161">
    <property type="component" value="Unassembled WGS sequence"/>
</dbReference>
<dbReference type="InterPro" id="IPR011335">
    <property type="entry name" value="Restrct_endonuc-II-like"/>
</dbReference>
<keyword evidence="3" id="KW-1185">Reference proteome</keyword>
<evidence type="ECO:0008006" key="4">
    <source>
        <dbReference type="Google" id="ProtNLM"/>
    </source>
</evidence>
<dbReference type="AlphaFoldDB" id="A0AA37UWQ6"/>
<dbReference type="EMBL" id="BSUM01000001">
    <property type="protein sequence ID" value="GMA30637.1"/>
    <property type="molecule type" value="Genomic_DNA"/>
</dbReference>
<reference evidence="2" key="1">
    <citation type="journal article" date="2014" name="Int. J. Syst. Evol. Microbiol.">
        <title>Complete genome sequence of Corynebacterium casei LMG S-19264T (=DSM 44701T), isolated from a smear-ripened cheese.</title>
        <authorList>
            <consortium name="US DOE Joint Genome Institute (JGI-PGF)"/>
            <person name="Walter F."/>
            <person name="Albersmeier A."/>
            <person name="Kalinowski J."/>
            <person name="Ruckert C."/>
        </authorList>
    </citation>
    <scope>NUCLEOTIDE SEQUENCE</scope>
    <source>
        <strain evidence="2">NBRC 112290</strain>
    </source>
</reference>
<evidence type="ECO:0000313" key="2">
    <source>
        <dbReference type="EMBL" id="GMA30637.1"/>
    </source>
</evidence>
<evidence type="ECO:0000313" key="3">
    <source>
        <dbReference type="Proteomes" id="UP001157161"/>
    </source>
</evidence>
<reference evidence="2" key="2">
    <citation type="submission" date="2023-02" db="EMBL/GenBank/DDBJ databases">
        <authorList>
            <person name="Sun Q."/>
            <person name="Mori K."/>
        </authorList>
    </citation>
    <scope>NUCLEOTIDE SEQUENCE</scope>
    <source>
        <strain evidence="2">NBRC 112290</strain>
    </source>
</reference>
<comment type="caution">
    <text evidence="2">The sequence shown here is derived from an EMBL/GenBank/DDBJ whole genome shotgun (WGS) entry which is preliminary data.</text>
</comment>
<name>A0AA37UWQ6_9MICO</name>
<evidence type="ECO:0000256" key="1">
    <source>
        <dbReference type="SAM" id="MobiDB-lite"/>
    </source>
</evidence>
<feature type="region of interest" description="Disordered" evidence="1">
    <location>
        <begin position="1"/>
        <end position="22"/>
    </location>
</feature>
<dbReference type="Gene3D" id="3.40.960.10">
    <property type="entry name" value="VSR Endonuclease"/>
    <property type="match status" value="1"/>
</dbReference>
<gene>
    <name evidence="2" type="ORF">GCM10025875_06290</name>
</gene>
<sequence>MPLAAAGTSCPQVGGAASRSTVERVSQLEIGRPGQALTMLLDSWHGLASPTRGLPMAPLDLPTVVPTRNLPRRDAARLLENGDLVALRPGVLAAPPDAGASSAQRRSQLVLQHVRAHSHMARTDLPFSHQTAALLLGCWILGAGLPVHVTAPPPSTGHRPSPHLRVHHTPLEARDIRLHQDVRVTCIERTVADCARTLPLVESVVLVDSALRMGADREDVLRRIATVTGARGVRAARRTMEIATAQVHSPGESFVRAVAVADGLPLPRTLHLVDTEIGRVELDIAWPEMRVAVEFDGAVKLARLRGEELTREVNRTSRREAALARAGWVVLHLTWSDLRDRDALVVRLRRLVRHRATG</sequence>
<dbReference type="SUPFAM" id="SSF52980">
    <property type="entry name" value="Restriction endonuclease-like"/>
    <property type="match status" value="1"/>
</dbReference>